<evidence type="ECO:0000256" key="1">
    <source>
        <dbReference type="ARBA" id="ARBA00022679"/>
    </source>
</evidence>
<keyword evidence="5" id="KW-1185">Reference proteome</keyword>
<dbReference type="InterPro" id="IPR050832">
    <property type="entry name" value="Bact_Acetyltransf"/>
</dbReference>
<evidence type="ECO:0000256" key="2">
    <source>
        <dbReference type="ARBA" id="ARBA00023315"/>
    </source>
</evidence>
<reference evidence="4" key="1">
    <citation type="submission" date="2023-06" db="EMBL/GenBank/DDBJ databases">
        <authorList>
            <person name="Jiang Y."/>
            <person name="Liu Q."/>
        </authorList>
    </citation>
    <scope>NUCLEOTIDE SEQUENCE</scope>
    <source>
        <strain evidence="4">CGMCC 1.12089</strain>
    </source>
</reference>
<dbReference type="InterPro" id="IPR016181">
    <property type="entry name" value="Acyl_CoA_acyltransferase"/>
</dbReference>
<name>A0ABT7N7Z8_9BURK</name>
<dbReference type="PROSITE" id="PS51186">
    <property type="entry name" value="GNAT"/>
    <property type="match status" value="1"/>
</dbReference>
<keyword evidence="1" id="KW-0808">Transferase</keyword>
<comment type="caution">
    <text evidence="4">The sequence shown here is derived from an EMBL/GenBank/DDBJ whole genome shotgun (WGS) entry which is preliminary data.</text>
</comment>
<dbReference type="RefSeq" id="WP_286659133.1">
    <property type="nucleotide sequence ID" value="NZ_JASZYV010000001.1"/>
</dbReference>
<dbReference type="CDD" id="cd04301">
    <property type="entry name" value="NAT_SF"/>
    <property type="match status" value="1"/>
</dbReference>
<dbReference type="SUPFAM" id="SSF55729">
    <property type="entry name" value="Acyl-CoA N-acyltransferases (Nat)"/>
    <property type="match status" value="1"/>
</dbReference>
<feature type="domain" description="N-acetyltransferase" evidence="3">
    <location>
        <begin position="12"/>
        <end position="170"/>
    </location>
</feature>
<accession>A0ABT7N7Z8</accession>
<dbReference type="EMBL" id="JASZYV010000001">
    <property type="protein sequence ID" value="MDM0044068.1"/>
    <property type="molecule type" value="Genomic_DNA"/>
</dbReference>
<dbReference type="Gene3D" id="3.40.630.30">
    <property type="match status" value="1"/>
</dbReference>
<dbReference type="InterPro" id="IPR000182">
    <property type="entry name" value="GNAT_dom"/>
</dbReference>
<proteinExistence type="predicted"/>
<protein>
    <submittedName>
        <fullName evidence="4">GNAT family N-acetyltransferase</fullName>
    </submittedName>
</protein>
<evidence type="ECO:0000313" key="5">
    <source>
        <dbReference type="Proteomes" id="UP001174908"/>
    </source>
</evidence>
<evidence type="ECO:0000313" key="4">
    <source>
        <dbReference type="EMBL" id="MDM0044068.1"/>
    </source>
</evidence>
<evidence type="ECO:0000259" key="3">
    <source>
        <dbReference type="PROSITE" id="PS51186"/>
    </source>
</evidence>
<keyword evidence="2" id="KW-0012">Acyltransferase</keyword>
<dbReference type="Pfam" id="PF00583">
    <property type="entry name" value="Acetyltransf_1"/>
    <property type="match status" value="1"/>
</dbReference>
<organism evidence="4 5">
    <name type="scientific">Variovorax dokdonensis</name>
    <dbReference type="NCBI Taxonomy" id="344883"/>
    <lineage>
        <taxon>Bacteria</taxon>
        <taxon>Pseudomonadati</taxon>
        <taxon>Pseudomonadota</taxon>
        <taxon>Betaproteobacteria</taxon>
        <taxon>Burkholderiales</taxon>
        <taxon>Comamonadaceae</taxon>
        <taxon>Variovorax</taxon>
    </lineage>
</organism>
<gene>
    <name evidence="4" type="ORF">QTH91_06215</name>
</gene>
<sequence>MDAPDVNDRPTVFVRRVRPEDAQTMRGFLMGLSARSRRERFHAAVNGDSPKLVGYLVSADGERHAGWVACVWGPHGEQIVGEAGWNVVNHEAQSAELALSVLDNWRGSGVANRLMDALMQGARNAGLHHIYGDVWDANARMLAFMRRHGLEEGWDEPPEPGIVRVSCRFE</sequence>
<dbReference type="PANTHER" id="PTHR43877">
    <property type="entry name" value="AMINOALKYLPHOSPHONATE N-ACETYLTRANSFERASE-RELATED-RELATED"/>
    <property type="match status" value="1"/>
</dbReference>
<dbReference type="Proteomes" id="UP001174908">
    <property type="component" value="Unassembled WGS sequence"/>
</dbReference>